<evidence type="ECO:0000256" key="6">
    <source>
        <dbReference type="ARBA" id="ARBA00023242"/>
    </source>
</evidence>
<feature type="domain" description="WRKY" evidence="8">
    <location>
        <begin position="442"/>
        <end position="507"/>
    </location>
</feature>
<keyword evidence="2" id="KW-0677">Repeat</keyword>
<dbReference type="SUPFAM" id="SSF118290">
    <property type="entry name" value="WRKY DNA-binding domain"/>
    <property type="match status" value="2"/>
</dbReference>
<evidence type="ECO:0000256" key="1">
    <source>
        <dbReference type="ARBA" id="ARBA00004123"/>
    </source>
</evidence>
<dbReference type="GO" id="GO:0003700">
    <property type="term" value="F:DNA-binding transcription factor activity"/>
    <property type="evidence" value="ECO:0007669"/>
    <property type="project" value="InterPro"/>
</dbReference>
<dbReference type="GO" id="GO:0043565">
    <property type="term" value="F:sequence-specific DNA binding"/>
    <property type="evidence" value="ECO:0007669"/>
    <property type="project" value="InterPro"/>
</dbReference>
<dbReference type="AlphaFoldDB" id="A0AAV7GYV3"/>
<evidence type="ECO:0000256" key="3">
    <source>
        <dbReference type="ARBA" id="ARBA00023015"/>
    </source>
</evidence>
<evidence type="ECO:0000256" key="2">
    <source>
        <dbReference type="ARBA" id="ARBA00022737"/>
    </source>
</evidence>
<keyword evidence="4" id="KW-0238">DNA-binding</keyword>
<dbReference type="PANTHER" id="PTHR31221:SF338">
    <property type="entry name" value="OS08G0499300 PROTEIN"/>
    <property type="match status" value="1"/>
</dbReference>
<name>A0AAV7GYV3_DENCH</name>
<feature type="compositionally biased region" description="Polar residues" evidence="7">
    <location>
        <begin position="317"/>
        <end position="340"/>
    </location>
</feature>
<feature type="region of interest" description="Disordered" evidence="7">
    <location>
        <begin position="290"/>
        <end position="350"/>
    </location>
</feature>
<accession>A0AAV7GYV3</accession>
<comment type="subcellular location">
    <subcellularLocation>
        <location evidence="1">Nucleus</location>
    </subcellularLocation>
</comment>
<protein>
    <recommendedName>
        <fullName evidence="8">WRKY domain-containing protein</fullName>
    </recommendedName>
</protein>
<dbReference type="GO" id="GO:0005634">
    <property type="term" value="C:nucleus"/>
    <property type="evidence" value="ECO:0007669"/>
    <property type="project" value="UniProtKB-SubCell"/>
</dbReference>
<evidence type="ECO:0000313" key="10">
    <source>
        <dbReference type="Proteomes" id="UP000775213"/>
    </source>
</evidence>
<dbReference type="EMBL" id="JAGFBR010000009">
    <property type="protein sequence ID" value="KAH0461971.1"/>
    <property type="molecule type" value="Genomic_DNA"/>
</dbReference>
<evidence type="ECO:0000256" key="5">
    <source>
        <dbReference type="ARBA" id="ARBA00023163"/>
    </source>
</evidence>
<comment type="caution">
    <text evidence="9">The sequence shown here is derived from an EMBL/GenBank/DDBJ whole genome shotgun (WGS) entry which is preliminary data.</text>
</comment>
<organism evidence="9 10">
    <name type="scientific">Dendrobium chrysotoxum</name>
    <name type="common">Orchid</name>
    <dbReference type="NCBI Taxonomy" id="161865"/>
    <lineage>
        <taxon>Eukaryota</taxon>
        <taxon>Viridiplantae</taxon>
        <taxon>Streptophyta</taxon>
        <taxon>Embryophyta</taxon>
        <taxon>Tracheophyta</taxon>
        <taxon>Spermatophyta</taxon>
        <taxon>Magnoliopsida</taxon>
        <taxon>Liliopsida</taxon>
        <taxon>Asparagales</taxon>
        <taxon>Orchidaceae</taxon>
        <taxon>Epidendroideae</taxon>
        <taxon>Malaxideae</taxon>
        <taxon>Dendrobiinae</taxon>
        <taxon>Dendrobium</taxon>
    </lineage>
</organism>
<dbReference type="InterPro" id="IPR003657">
    <property type="entry name" value="WRKY_dom"/>
</dbReference>
<evidence type="ECO:0000313" key="9">
    <source>
        <dbReference type="EMBL" id="KAH0461971.1"/>
    </source>
</evidence>
<dbReference type="PROSITE" id="PS50811">
    <property type="entry name" value="WRKY"/>
    <property type="match status" value="2"/>
</dbReference>
<feature type="domain" description="WRKY" evidence="8">
    <location>
        <begin position="234"/>
        <end position="298"/>
    </location>
</feature>
<dbReference type="Proteomes" id="UP000775213">
    <property type="component" value="Unassembled WGS sequence"/>
</dbReference>
<keyword evidence="5" id="KW-0804">Transcription</keyword>
<dbReference type="InterPro" id="IPR036576">
    <property type="entry name" value="WRKY_dom_sf"/>
</dbReference>
<reference evidence="9 10" key="1">
    <citation type="journal article" date="2021" name="Hortic Res">
        <title>Chromosome-scale assembly of the Dendrobium chrysotoxum genome enhances the understanding of orchid evolution.</title>
        <authorList>
            <person name="Zhang Y."/>
            <person name="Zhang G.Q."/>
            <person name="Zhang D."/>
            <person name="Liu X.D."/>
            <person name="Xu X.Y."/>
            <person name="Sun W.H."/>
            <person name="Yu X."/>
            <person name="Zhu X."/>
            <person name="Wang Z.W."/>
            <person name="Zhao X."/>
            <person name="Zhong W.Y."/>
            <person name="Chen H."/>
            <person name="Yin W.L."/>
            <person name="Huang T."/>
            <person name="Niu S.C."/>
            <person name="Liu Z.J."/>
        </authorList>
    </citation>
    <scope>NUCLEOTIDE SEQUENCE [LARGE SCALE GENOMIC DNA]</scope>
    <source>
        <strain evidence="9">Lindl</strain>
    </source>
</reference>
<keyword evidence="6" id="KW-0539">Nucleus</keyword>
<keyword evidence="10" id="KW-1185">Reference proteome</keyword>
<gene>
    <name evidence="9" type="ORF">IEQ34_009546</name>
</gene>
<dbReference type="Gene3D" id="2.20.25.80">
    <property type="entry name" value="WRKY domain"/>
    <property type="match status" value="2"/>
</dbReference>
<proteinExistence type="predicted"/>
<dbReference type="Pfam" id="PF03106">
    <property type="entry name" value="WRKY"/>
    <property type="match status" value="2"/>
</dbReference>
<evidence type="ECO:0000259" key="8">
    <source>
        <dbReference type="PROSITE" id="PS50811"/>
    </source>
</evidence>
<dbReference type="PANTHER" id="PTHR31221">
    <property type="entry name" value="WRKY TRANSCRIPTION FACTOR PROTEIN 1-RELATED"/>
    <property type="match status" value="1"/>
</dbReference>
<dbReference type="FunFam" id="2.20.25.80:FF:000006">
    <property type="entry name" value="WRKY transcription factor"/>
    <property type="match status" value="2"/>
</dbReference>
<dbReference type="InterPro" id="IPR044810">
    <property type="entry name" value="WRKY_plant"/>
</dbReference>
<evidence type="ECO:0000256" key="4">
    <source>
        <dbReference type="ARBA" id="ARBA00023125"/>
    </source>
</evidence>
<dbReference type="SMART" id="SM00774">
    <property type="entry name" value="WRKY"/>
    <property type="match status" value="2"/>
</dbReference>
<sequence>MDGMDGNMAIFYDWAAFNPSPRTYEFFNKDFVPRPILDFGEDDSQSSSVTMDFEKKKPPISFEEGGKKMGLDCTSDDSSELIGFNVQKSCLKGIHNEKMAEMARFNMLKAFVSPSDQENIMFEVNSSQNESKNLISSLPEEGSSYMLHSPGVSPASMEYLDNFSVSLVLPNNNASLQENFKLLEPFGRKENTQDIVANKKASHFLDVNGSPPPPPPDDHQNAETGINVEFSSFPECDPTKDGYNWRKYGQKQLKGCEFPCSYHKCTHPNCPAKKKIERSLQGHITEIIYKGSHNHPKPPPNHRSSFPSSKKLHRPQSDSSDNPGSVANFKGNPSSASTQDGFKGPERSYDFGGTSSASFTEFNDPSNVLKSSQLELESMESSCAISIDKEDNEATHGSLSVDYNIDQEEMESKRRKQELFPVGRSTTSRVMRDRRIVVQIPSDLDIPYDGYRWRKYGQKVVKGNPNPRSYYKCTTRGCSVRKHVERASDDVNSVICTYEGKHNHDVPSARNINLARYFPSSHTATAAMQLPSLYTSAELAQNSFMSLENCAPICTYGLLGRGQQLGPTTSFSFGFDQSNLASLCPSGSDLMRRFKMPFFPPIHQNMDRQVSSGNIIPMREPKNEPM</sequence>
<evidence type="ECO:0000256" key="7">
    <source>
        <dbReference type="SAM" id="MobiDB-lite"/>
    </source>
</evidence>
<keyword evidence="3" id="KW-0805">Transcription regulation</keyword>